<organism evidence="2 3">
    <name type="scientific">Brumimicrobium oceani</name>
    <dbReference type="NCBI Taxonomy" id="2100725"/>
    <lineage>
        <taxon>Bacteria</taxon>
        <taxon>Pseudomonadati</taxon>
        <taxon>Bacteroidota</taxon>
        <taxon>Flavobacteriia</taxon>
        <taxon>Flavobacteriales</taxon>
        <taxon>Crocinitomicaceae</taxon>
        <taxon>Brumimicrobium</taxon>
    </lineage>
</organism>
<evidence type="ECO:0000313" key="3">
    <source>
        <dbReference type="Proteomes" id="UP000245370"/>
    </source>
</evidence>
<keyword evidence="1" id="KW-0812">Transmembrane</keyword>
<keyword evidence="3" id="KW-1185">Reference proteome</keyword>
<reference evidence="2 3" key="1">
    <citation type="submission" date="2018-05" db="EMBL/GenBank/DDBJ databases">
        <title>Brumimicrobium oceani sp. nov., isolated from coastal sediment.</title>
        <authorList>
            <person name="Kou Y."/>
        </authorList>
    </citation>
    <scope>NUCLEOTIDE SEQUENCE [LARGE SCALE GENOMIC DNA]</scope>
    <source>
        <strain evidence="2 3">C305</strain>
    </source>
</reference>
<dbReference type="AlphaFoldDB" id="A0A2U2XAF6"/>
<sequence>MFFDNPLFMIPTLTGAIFVLVGVFMLKFPPKNINSLYGYRTSSSMKSDERWIFAQKYSAKEFIKLGLILMVIGSVGIFVYPNENLATGIGMGLMTIGIITIIVRVERAIKRKFGQD</sequence>
<proteinExistence type="predicted"/>
<dbReference type="Pfam" id="PF13630">
    <property type="entry name" value="SdpI"/>
    <property type="match status" value="1"/>
</dbReference>
<reference evidence="2 3" key="2">
    <citation type="submission" date="2018-05" db="EMBL/GenBank/DDBJ databases">
        <authorList>
            <person name="Lanie J.A."/>
            <person name="Ng W.-L."/>
            <person name="Kazmierczak K.M."/>
            <person name="Andrzejewski T.M."/>
            <person name="Davidsen T.M."/>
            <person name="Wayne K.J."/>
            <person name="Tettelin H."/>
            <person name="Glass J.I."/>
            <person name="Rusch D."/>
            <person name="Podicherti R."/>
            <person name="Tsui H.-C.T."/>
            <person name="Winkler M.E."/>
        </authorList>
    </citation>
    <scope>NUCLEOTIDE SEQUENCE [LARGE SCALE GENOMIC DNA]</scope>
    <source>
        <strain evidence="2 3">C305</strain>
    </source>
</reference>
<dbReference type="Proteomes" id="UP000245370">
    <property type="component" value="Unassembled WGS sequence"/>
</dbReference>
<gene>
    <name evidence="2" type="ORF">DIT68_12460</name>
</gene>
<keyword evidence="1" id="KW-0472">Membrane</keyword>
<protein>
    <recommendedName>
        <fullName evidence="4">SdpI family protein</fullName>
    </recommendedName>
</protein>
<dbReference type="InterPro" id="IPR025962">
    <property type="entry name" value="SdpI/YhfL"/>
</dbReference>
<feature type="transmembrane region" description="Helical" evidence="1">
    <location>
        <begin position="86"/>
        <end position="105"/>
    </location>
</feature>
<feature type="transmembrane region" description="Helical" evidence="1">
    <location>
        <begin position="62"/>
        <end position="80"/>
    </location>
</feature>
<keyword evidence="1" id="KW-1133">Transmembrane helix</keyword>
<name>A0A2U2XAF6_9FLAO</name>
<comment type="caution">
    <text evidence="2">The sequence shown here is derived from an EMBL/GenBank/DDBJ whole genome shotgun (WGS) entry which is preliminary data.</text>
</comment>
<evidence type="ECO:0000256" key="1">
    <source>
        <dbReference type="SAM" id="Phobius"/>
    </source>
</evidence>
<dbReference type="OrthoDB" id="3173919at2"/>
<dbReference type="EMBL" id="QFRJ01000011">
    <property type="protein sequence ID" value="PWH84737.1"/>
    <property type="molecule type" value="Genomic_DNA"/>
</dbReference>
<evidence type="ECO:0000313" key="2">
    <source>
        <dbReference type="EMBL" id="PWH84737.1"/>
    </source>
</evidence>
<evidence type="ECO:0008006" key="4">
    <source>
        <dbReference type="Google" id="ProtNLM"/>
    </source>
</evidence>
<accession>A0A2U2XAF6</accession>
<feature type="transmembrane region" description="Helical" evidence="1">
    <location>
        <begin position="6"/>
        <end position="26"/>
    </location>
</feature>